<reference evidence="2 3" key="1">
    <citation type="submission" date="2023-03" db="EMBL/GenBank/DDBJ databases">
        <title>Genome insight into feeding habits of ladybird beetles.</title>
        <authorList>
            <person name="Li H.-S."/>
            <person name="Huang Y.-H."/>
            <person name="Pang H."/>
        </authorList>
    </citation>
    <scope>NUCLEOTIDE SEQUENCE [LARGE SCALE GENOMIC DNA]</scope>
    <source>
        <strain evidence="2">SYSU_2023b</strain>
        <tissue evidence="2">Whole body</tissue>
    </source>
</reference>
<organism evidence="2 3">
    <name type="scientific">Henosepilachna vigintioctopunctata</name>
    <dbReference type="NCBI Taxonomy" id="420089"/>
    <lineage>
        <taxon>Eukaryota</taxon>
        <taxon>Metazoa</taxon>
        <taxon>Ecdysozoa</taxon>
        <taxon>Arthropoda</taxon>
        <taxon>Hexapoda</taxon>
        <taxon>Insecta</taxon>
        <taxon>Pterygota</taxon>
        <taxon>Neoptera</taxon>
        <taxon>Endopterygota</taxon>
        <taxon>Coleoptera</taxon>
        <taxon>Polyphaga</taxon>
        <taxon>Cucujiformia</taxon>
        <taxon>Coccinelloidea</taxon>
        <taxon>Coccinellidae</taxon>
        <taxon>Epilachninae</taxon>
        <taxon>Epilachnini</taxon>
        <taxon>Henosepilachna</taxon>
    </lineage>
</organism>
<dbReference type="AlphaFoldDB" id="A0AAW1V7D4"/>
<keyword evidence="3" id="KW-1185">Reference proteome</keyword>
<evidence type="ECO:0008006" key="4">
    <source>
        <dbReference type="Google" id="ProtNLM"/>
    </source>
</evidence>
<name>A0AAW1V7D4_9CUCU</name>
<evidence type="ECO:0000256" key="1">
    <source>
        <dbReference type="SAM" id="SignalP"/>
    </source>
</evidence>
<gene>
    <name evidence="2" type="ORF">WA026_015575</name>
</gene>
<dbReference type="EMBL" id="JARQZJ010000129">
    <property type="protein sequence ID" value="KAK9891611.1"/>
    <property type="molecule type" value="Genomic_DNA"/>
</dbReference>
<proteinExistence type="predicted"/>
<keyword evidence="1" id="KW-0732">Signal</keyword>
<comment type="caution">
    <text evidence="2">The sequence shown here is derived from an EMBL/GenBank/DDBJ whole genome shotgun (WGS) entry which is preliminary data.</text>
</comment>
<dbReference type="Proteomes" id="UP001431783">
    <property type="component" value="Unassembled WGS sequence"/>
</dbReference>
<protein>
    <recommendedName>
        <fullName evidence="4">Sodefrin-like factor</fullName>
    </recommendedName>
</protein>
<sequence>MKATTLCSIFTFVLYFVRSGVSQLECSSCQGGYTTNCGRASSLGDNEKCEGNNAQCYESIKYFQRGVIKYVERRCWVPDKSSKTTNYCSSFNNPNGQLIYCRTCRTSNCNTHPYGTCGLKDPNPPSNFTDFHYVGFAPAE</sequence>
<feature type="chain" id="PRO_5043822470" description="Sodefrin-like factor" evidence="1">
    <location>
        <begin position="23"/>
        <end position="140"/>
    </location>
</feature>
<feature type="signal peptide" evidence="1">
    <location>
        <begin position="1"/>
        <end position="22"/>
    </location>
</feature>
<evidence type="ECO:0000313" key="3">
    <source>
        <dbReference type="Proteomes" id="UP001431783"/>
    </source>
</evidence>
<evidence type="ECO:0000313" key="2">
    <source>
        <dbReference type="EMBL" id="KAK9891611.1"/>
    </source>
</evidence>
<accession>A0AAW1V7D4</accession>